<reference evidence="2" key="1">
    <citation type="journal article" date="2020" name="Stud. Mycol.">
        <title>101 Dothideomycetes genomes: a test case for predicting lifestyles and emergence of pathogens.</title>
        <authorList>
            <person name="Haridas S."/>
            <person name="Albert R."/>
            <person name="Binder M."/>
            <person name="Bloem J."/>
            <person name="Labutti K."/>
            <person name="Salamov A."/>
            <person name="Andreopoulos B."/>
            <person name="Baker S."/>
            <person name="Barry K."/>
            <person name="Bills G."/>
            <person name="Bluhm B."/>
            <person name="Cannon C."/>
            <person name="Castanera R."/>
            <person name="Culley D."/>
            <person name="Daum C."/>
            <person name="Ezra D."/>
            <person name="Gonzalez J."/>
            <person name="Henrissat B."/>
            <person name="Kuo A."/>
            <person name="Liang C."/>
            <person name="Lipzen A."/>
            <person name="Lutzoni F."/>
            <person name="Magnuson J."/>
            <person name="Mondo S."/>
            <person name="Nolan M."/>
            <person name="Ohm R."/>
            <person name="Pangilinan J."/>
            <person name="Park H.-J."/>
            <person name="Ramirez L."/>
            <person name="Alfaro M."/>
            <person name="Sun H."/>
            <person name="Tritt A."/>
            <person name="Yoshinaga Y."/>
            <person name="Zwiers L.-H."/>
            <person name="Turgeon B."/>
            <person name="Goodwin S."/>
            <person name="Spatafora J."/>
            <person name="Crous P."/>
            <person name="Grigoriev I."/>
        </authorList>
    </citation>
    <scope>NUCLEOTIDE SEQUENCE</scope>
    <source>
        <strain evidence="2">CBS 279.74</strain>
    </source>
</reference>
<evidence type="ECO:0000313" key="2">
    <source>
        <dbReference type="EMBL" id="KAF2707124.1"/>
    </source>
</evidence>
<name>A0A6G1K2N8_9PLEO</name>
<proteinExistence type="predicted"/>
<evidence type="ECO:0000256" key="1">
    <source>
        <dbReference type="SAM" id="MobiDB-lite"/>
    </source>
</evidence>
<organism evidence="2 3">
    <name type="scientific">Pleomassaria siparia CBS 279.74</name>
    <dbReference type="NCBI Taxonomy" id="1314801"/>
    <lineage>
        <taxon>Eukaryota</taxon>
        <taxon>Fungi</taxon>
        <taxon>Dikarya</taxon>
        <taxon>Ascomycota</taxon>
        <taxon>Pezizomycotina</taxon>
        <taxon>Dothideomycetes</taxon>
        <taxon>Pleosporomycetidae</taxon>
        <taxon>Pleosporales</taxon>
        <taxon>Pleomassariaceae</taxon>
        <taxon>Pleomassaria</taxon>
    </lineage>
</organism>
<dbReference type="OrthoDB" id="5383784at2759"/>
<dbReference type="Proteomes" id="UP000799428">
    <property type="component" value="Unassembled WGS sequence"/>
</dbReference>
<keyword evidence="3" id="KW-1185">Reference proteome</keyword>
<feature type="region of interest" description="Disordered" evidence="1">
    <location>
        <begin position="405"/>
        <end position="450"/>
    </location>
</feature>
<dbReference type="AlphaFoldDB" id="A0A6G1K2N8"/>
<evidence type="ECO:0000313" key="3">
    <source>
        <dbReference type="Proteomes" id="UP000799428"/>
    </source>
</evidence>
<gene>
    <name evidence="2" type="ORF">K504DRAFT_470358</name>
</gene>
<protein>
    <submittedName>
        <fullName evidence="2">Uncharacterized protein</fullName>
    </submittedName>
</protein>
<accession>A0A6G1K2N8</accession>
<feature type="compositionally biased region" description="Polar residues" evidence="1">
    <location>
        <begin position="420"/>
        <end position="443"/>
    </location>
</feature>
<dbReference type="EMBL" id="MU005774">
    <property type="protein sequence ID" value="KAF2707124.1"/>
    <property type="molecule type" value="Genomic_DNA"/>
</dbReference>
<sequence length="621" mass="68419">MGRQAYLTKIALGRSAFEPSQTTASSSLEYLQLESARQEISPAARESDINKYIQLYDERGNPINPRAYEHGRRFREAQNDVLSSIGVVQRRRSPSEDLPGSYEERREQLSNEVAVGNVITLTSILTRNVCTWWIGSLRDRILTFRIRDAIPLSQIVKYEWQGGSLLYAGYASDCLSILISSTINYANYELRGLDRLLATRRTKLRVRRWRNQIRTCFRFFVELAIYPITYRVKLQQLGLVPANHLPHWKAFIPFSRWSPMRPISLHPIMSAASSTSIMGKVIMGTKVGIITALTSPLVLIVLERFLAHWIGSVTVEALETSIIHPDNPDFATDHSVKQRSDQLHGARGKSPHVIRTAIQNIMATLGWGIIASSSVATYGQNLEPLQTAEAGEPQMLEGGGRQVTNAGRLQLPPVHPYSVSDVTPQVNSSSEVGAPPSSTVSEASQDDSDPRIRITSREGIVEMEVRLPPHALVAHTDVSGTGPASPNGGNTSSPIPVYDAELAPYHRVTQLSLLPSQELGVYVKSQIVGWVTMPLRLVSLRLVAAHFVASNPDGVGSLRILAPLPSLHGLNGWSIGRPVGLLLCRVALCGAVELAIDLGLWTVQWALVTWAGKNYFGWGTL</sequence>